<dbReference type="EC" id="3.1.4.46" evidence="2"/>
<evidence type="ECO:0000313" key="3">
    <source>
        <dbReference type="Proteomes" id="UP000419743"/>
    </source>
</evidence>
<proteinExistence type="predicted"/>
<organism evidence="2 3">
    <name type="scientific">Occultella aeris</name>
    <dbReference type="NCBI Taxonomy" id="2761496"/>
    <lineage>
        <taxon>Bacteria</taxon>
        <taxon>Bacillati</taxon>
        <taxon>Actinomycetota</taxon>
        <taxon>Actinomycetes</taxon>
        <taxon>Micrococcales</taxon>
        <taxon>Ruaniaceae</taxon>
        <taxon>Occultella</taxon>
    </lineage>
</organism>
<reference evidence="2 3" key="1">
    <citation type="submission" date="2019-11" db="EMBL/GenBank/DDBJ databases">
        <authorList>
            <person name="Criscuolo A."/>
        </authorList>
    </citation>
    <scope>NUCLEOTIDE SEQUENCE [LARGE SCALE GENOMIC DNA]</scope>
    <source>
        <strain evidence="2">CIP111667</strain>
    </source>
</reference>
<dbReference type="InterPro" id="IPR030395">
    <property type="entry name" value="GP_PDE_dom"/>
</dbReference>
<dbReference type="EMBL" id="CACRYJ010000059">
    <property type="protein sequence ID" value="VZO39526.1"/>
    <property type="molecule type" value="Genomic_DNA"/>
</dbReference>
<keyword evidence="3" id="KW-1185">Reference proteome</keyword>
<evidence type="ECO:0000259" key="1">
    <source>
        <dbReference type="PROSITE" id="PS51704"/>
    </source>
</evidence>
<keyword evidence="2" id="KW-0378">Hydrolase</keyword>
<dbReference type="GO" id="GO:0006629">
    <property type="term" value="P:lipid metabolic process"/>
    <property type="evidence" value="ECO:0007669"/>
    <property type="project" value="InterPro"/>
</dbReference>
<name>A0A7M4DPY2_9MICO</name>
<feature type="domain" description="GP-PDE" evidence="1">
    <location>
        <begin position="22"/>
        <end position="259"/>
    </location>
</feature>
<dbReference type="PANTHER" id="PTHR43805">
    <property type="entry name" value="GLYCEROPHOSPHORYL DIESTER PHOSPHODIESTERASE"/>
    <property type="match status" value="1"/>
</dbReference>
<dbReference type="PANTHER" id="PTHR43805:SF1">
    <property type="entry name" value="GP-PDE DOMAIN-CONTAINING PROTEIN"/>
    <property type="match status" value="1"/>
</dbReference>
<comment type="caution">
    <text evidence="2">The sequence shown here is derived from an EMBL/GenBank/DDBJ whole genome shotgun (WGS) entry which is preliminary data.</text>
</comment>
<gene>
    <name evidence="2" type="primary">ugpQ_7</name>
    <name evidence="2" type="ORF">HALOF300_04219</name>
</gene>
<dbReference type="Pfam" id="PF03009">
    <property type="entry name" value="GDPD"/>
    <property type="match status" value="1"/>
</dbReference>
<accession>A0A7M4DPY2</accession>
<dbReference type="RefSeq" id="WP_197522725.1">
    <property type="nucleotide sequence ID" value="NZ_CACRYJ010000059.1"/>
</dbReference>
<evidence type="ECO:0000313" key="2">
    <source>
        <dbReference type="EMBL" id="VZO39526.1"/>
    </source>
</evidence>
<dbReference type="AlphaFoldDB" id="A0A7M4DPY2"/>
<dbReference type="InterPro" id="IPR017946">
    <property type="entry name" value="PLC-like_Pdiesterase_TIM-brl"/>
</dbReference>
<dbReference type="PROSITE" id="PS51704">
    <property type="entry name" value="GP_PDE"/>
    <property type="match status" value="1"/>
</dbReference>
<dbReference type="SUPFAM" id="SSF51695">
    <property type="entry name" value="PLC-like phosphodiesterases"/>
    <property type="match status" value="1"/>
</dbReference>
<dbReference type="GO" id="GO:0008889">
    <property type="term" value="F:glycerophosphodiester phosphodiesterase activity"/>
    <property type="evidence" value="ECO:0007669"/>
    <property type="project" value="UniProtKB-EC"/>
</dbReference>
<dbReference type="Proteomes" id="UP000419743">
    <property type="component" value="Unassembled WGS sequence"/>
</dbReference>
<sequence>MSTRRQRQVAAGAGGAYLHPGPLALAHRGGAGYALNEGIENSLRAVRNAVDLGFTYVETDVRASADGVPFVFHDPDLSRVVGSAVDVHALTAADLRAATLAGGESIPTLAELLEEFGGTRFNIDVKSDDVVAPALAVIEAQRAFDRVLIAAFDHRRLQRVRRAHPEAATSGSPLETASLRWGVGAARSLAARNGVVCLQVPTTFRGRALVTGPFVATAHRYGLQVHVWTIDDADTMNALFDLGVDGIVADRIDVLRDVLIARGAWPQP</sequence>
<protein>
    <submittedName>
        <fullName evidence="2">Glycerophosphoryl diester phosphodiesterase</fullName>
        <ecNumber evidence="2">3.1.4.46</ecNumber>
    </submittedName>
</protein>
<dbReference type="Gene3D" id="3.20.20.190">
    <property type="entry name" value="Phosphatidylinositol (PI) phosphodiesterase"/>
    <property type="match status" value="1"/>
</dbReference>